<keyword evidence="6 9" id="KW-1133">Transmembrane helix</keyword>
<feature type="transmembrane region" description="Helical" evidence="9">
    <location>
        <begin position="120"/>
        <end position="142"/>
    </location>
</feature>
<dbReference type="GO" id="GO:0005886">
    <property type="term" value="C:plasma membrane"/>
    <property type="evidence" value="ECO:0007669"/>
    <property type="project" value="UniProtKB-SubCell"/>
</dbReference>
<dbReference type="EMBL" id="JACIDZ010000016">
    <property type="protein sequence ID" value="MBB4124016.1"/>
    <property type="molecule type" value="Genomic_DNA"/>
</dbReference>
<organism evidence="11 12">
    <name type="scientific">Martelella radicis</name>
    <dbReference type="NCBI Taxonomy" id="1397476"/>
    <lineage>
        <taxon>Bacteria</taxon>
        <taxon>Pseudomonadati</taxon>
        <taxon>Pseudomonadota</taxon>
        <taxon>Alphaproteobacteria</taxon>
        <taxon>Hyphomicrobiales</taxon>
        <taxon>Aurantimonadaceae</taxon>
        <taxon>Martelella</taxon>
    </lineage>
</organism>
<evidence type="ECO:0000256" key="1">
    <source>
        <dbReference type="ARBA" id="ARBA00004429"/>
    </source>
</evidence>
<comment type="subunit">
    <text evidence="9">The complex comprises the extracytoplasmic solute receptor protein and the two transmembrane proteins.</text>
</comment>
<evidence type="ECO:0000256" key="8">
    <source>
        <dbReference type="ARBA" id="ARBA00038436"/>
    </source>
</evidence>
<name>A0A7W6PC04_9HYPH</name>
<comment type="similarity">
    <text evidence="8 9">Belongs to the TRAP transporter small permease family.</text>
</comment>
<dbReference type="AlphaFoldDB" id="A0A7W6PC04"/>
<evidence type="ECO:0000313" key="11">
    <source>
        <dbReference type="EMBL" id="MBB4124016.1"/>
    </source>
</evidence>
<evidence type="ECO:0000256" key="4">
    <source>
        <dbReference type="ARBA" id="ARBA00022519"/>
    </source>
</evidence>
<dbReference type="PANTHER" id="PTHR35011">
    <property type="entry name" value="2,3-DIKETO-L-GULONATE TRAP TRANSPORTER SMALL PERMEASE PROTEIN YIAM"/>
    <property type="match status" value="1"/>
</dbReference>
<proteinExistence type="inferred from homology"/>
<keyword evidence="5 9" id="KW-0812">Transmembrane</keyword>
<comment type="function">
    <text evidence="9">Part of the tripartite ATP-independent periplasmic (TRAP) transport system.</text>
</comment>
<gene>
    <name evidence="11" type="ORF">GGR30_003968</name>
</gene>
<dbReference type="RefSeq" id="WP_183490114.1">
    <property type="nucleotide sequence ID" value="NZ_JACIDZ010000016.1"/>
</dbReference>
<evidence type="ECO:0000256" key="9">
    <source>
        <dbReference type="RuleBase" id="RU369079"/>
    </source>
</evidence>
<keyword evidence="3" id="KW-1003">Cell membrane</keyword>
<keyword evidence="4 9" id="KW-0997">Cell inner membrane</keyword>
<dbReference type="Proteomes" id="UP000530571">
    <property type="component" value="Unassembled WGS sequence"/>
</dbReference>
<evidence type="ECO:0000256" key="6">
    <source>
        <dbReference type="ARBA" id="ARBA00022989"/>
    </source>
</evidence>
<evidence type="ECO:0000256" key="5">
    <source>
        <dbReference type="ARBA" id="ARBA00022692"/>
    </source>
</evidence>
<feature type="transmembrane region" description="Helical" evidence="9">
    <location>
        <begin position="78"/>
        <end position="100"/>
    </location>
</feature>
<dbReference type="InterPro" id="IPR055348">
    <property type="entry name" value="DctQ"/>
</dbReference>
<comment type="caution">
    <text evidence="11">The sequence shown here is derived from an EMBL/GenBank/DDBJ whole genome shotgun (WGS) entry which is preliminary data.</text>
</comment>
<keyword evidence="7 9" id="KW-0472">Membrane</keyword>
<evidence type="ECO:0000256" key="7">
    <source>
        <dbReference type="ARBA" id="ARBA00023136"/>
    </source>
</evidence>
<dbReference type="InterPro" id="IPR007387">
    <property type="entry name" value="TRAP_DctQ"/>
</dbReference>
<keyword evidence="2 9" id="KW-0813">Transport</keyword>
<dbReference type="GO" id="GO:0015740">
    <property type="term" value="P:C4-dicarboxylate transport"/>
    <property type="evidence" value="ECO:0007669"/>
    <property type="project" value="TreeGrafter"/>
</dbReference>
<comment type="caution">
    <text evidence="9">Lacks conserved residue(s) required for the propagation of feature annotation.</text>
</comment>
<sequence length="148" mass="16362">MLKRIEYACAALLLTGIVLLVGGGAAARSLGWPIIWSVEIAQLMFLWLCVLAIDLGMQEDRHFGLALVLDNVSPLARKLIEAANIVILIGLSAFFLYYAWKNMILMHRRLDGALQLPGSLFYAPMVLGFGLLVRTLAVKLIATLRQRP</sequence>
<dbReference type="Pfam" id="PF04290">
    <property type="entry name" value="DctQ"/>
    <property type="match status" value="1"/>
</dbReference>
<keyword evidence="12" id="KW-1185">Reference proteome</keyword>
<dbReference type="PANTHER" id="PTHR35011:SF2">
    <property type="entry name" value="2,3-DIKETO-L-GULONATE TRAP TRANSPORTER SMALL PERMEASE PROTEIN YIAM"/>
    <property type="match status" value="1"/>
</dbReference>
<evidence type="ECO:0000256" key="3">
    <source>
        <dbReference type="ARBA" id="ARBA00022475"/>
    </source>
</evidence>
<evidence type="ECO:0000313" key="12">
    <source>
        <dbReference type="Proteomes" id="UP000530571"/>
    </source>
</evidence>
<evidence type="ECO:0000256" key="2">
    <source>
        <dbReference type="ARBA" id="ARBA00022448"/>
    </source>
</evidence>
<reference evidence="11 12" key="1">
    <citation type="submission" date="2020-08" db="EMBL/GenBank/DDBJ databases">
        <title>Genomic Encyclopedia of Type Strains, Phase IV (KMG-IV): sequencing the most valuable type-strain genomes for metagenomic binning, comparative biology and taxonomic classification.</title>
        <authorList>
            <person name="Goeker M."/>
        </authorList>
    </citation>
    <scope>NUCLEOTIDE SEQUENCE [LARGE SCALE GENOMIC DNA]</scope>
    <source>
        <strain evidence="11 12">DSM 28101</strain>
    </source>
</reference>
<dbReference type="GO" id="GO:0022857">
    <property type="term" value="F:transmembrane transporter activity"/>
    <property type="evidence" value="ECO:0007669"/>
    <property type="project" value="UniProtKB-UniRule"/>
</dbReference>
<comment type="subcellular location">
    <subcellularLocation>
        <location evidence="1 9">Cell inner membrane</location>
        <topology evidence="1 9">Multi-pass membrane protein</topology>
    </subcellularLocation>
</comment>
<accession>A0A7W6PC04</accession>
<feature type="transmembrane region" description="Helical" evidence="9">
    <location>
        <begin position="36"/>
        <end position="57"/>
    </location>
</feature>
<protein>
    <recommendedName>
        <fullName evidence="9">TRAP transporter small permease protein</fullName>
    </recommendedName>
</protein>
<feature type="domain" description="Tripartite ATP-independent periplasmic transporters DctQ component" evidence="10">
    <location>
        <begin position="18"/>
        <end position="145"/>
    </location>
</feature>
<evidence type="ECO:0000259" key="10">
    <source>
        <dbReference type="Pfam" id="PF04290"/>
    </source>
</evidence>